<gene>
    <name evidence="1" type="ORF">T440DRAFT_442533</name>
</gene>
<dbReference type="Proteomes" id="UP000799423">
    <property type="component" value="Unassembled WGS sequence"/>
</dbReference>
<evidence type="ECO:0000313" key="1">
    <source>
        <dbReference type="EMBL" id="KAF2854101.1"/>
    </source>
</evidence>
<keyword evidence="2" id="KW-1185">Reference proteome</keyword>
<dbReference type="AlphaFoldDB" id="A0A6A7BFA8"/>
<proteinExistence type="predicted"/>
<reference evidence="1" key="1">
    <citation type="submission" date="2020-01" db="EMBL/GenBank/DDBJ databases">
        <authorList>
            <consortium name="DOE Joint Genome Institute"/>
            <person name="Haridas S."/>
            <person name="Albert R."/>
            <person name="Binder M."/>
            <person name="Bloem J."/>
            <person name="Labutti K."/>
            <person name="Salamov A."/>
            <person name="Andreopoulos B."/>
            <person name="Baker S.E."/>
            <person name="Barry K."/>
            <person name="Bills G."/>
            <person name="Bluhm B.H."/>
            <person name="Cannon C."/>
            <person name="Castanera R."/>
            <person name="Culley D.E."/>
            <person name="Daum C."/>
            <person name="Ezra D."/>
            <person name="Gonzalez J.B."/>
            <person name="Henrissat B."/>
            <person name="Kuo A."/>
            <person name="Liang C."/>
            <person name="Lipzen A."/>
            <person name="Lutzoni F."/>
            <person name="Magnuson J."/>
            <person name="Mondo S."/>
            <person name="Nolan M."/>
            <person name="Ohm R."/>
            <person name="Pangilinan J."/>
            <person name="Park H.-J."/>
            <person name="Ramirez L."/>
            <person name="Alfaro M."/>
            <person name="Sun H."/>
            <person name="Tritt A."/>
            <person name="Yoshinaga Y."/>
            <person name="Zwiers L.-H."/>
            <person name="Turgeon B.G."/>
            <person name="Goodwin S.B."/>
            <person name="Spatafora J.W."/>
            <person name="Crous P.W."/>
            <person name="Grigoriev I.V."/>
        </authorList>
    </citation>
    <scope>NUCLEOTIDE SEQUENCE</scope>
    <source>
        <strain evidence="1">IPT5</strain>
    </source>
</reference>
<dbReference type="OrthoDB" id="5314997at2759"/>
<protein>
    <recommendedName>
        <fullName evidence="3">F-box domain-containing protein</fullName>
    </recommendedName>
</protein>
<evidence type="ECO:0000313" key="2">
    <source>
        <dbReference type="Proteomes" id="UP000799423"/>
    </source>
</evidence>
<name>A0A6A7BFA8_9PLEO</name>
<dbReference type="EMBL" id="MU006293">
    <property type="protein sequence ID" value="KAF2854101.1"/>
    <property type="molecule type" value="Genomic_DNA"/>
</dbReference>
<organism evidence="1 2">
    <name type="scientific">Plenodomus tracheiphilus IPT5</name>
    <dbReference type="NCBI Taxonomy" id="1408161"/>
    <lineage>
        <taxon>Eukaryota</taxon>
        <taxon>Fungi</taxon>
        <taxon>Dikarya</taxon>
        <taxon>Ascomycota</taxon>
        <taxon>Pezizomycotina</taxon>
        <taxon>Dothideomycetes</taxon>
        <taxon>Pleosporomycetidae</taxon>
        <taxon>Pleosporales</taxon>
        <taxon>Pleosporineae</taxon>
        <taxon>Leptosphaeriaceae</taxon>
        <taxon>Plenodomus</taxon>
    </lineage>
</organism>
<evidence type="ECO:0008006" key="3">
    <source>
        <dbReference type="Google" id="ProtNLM"/>
    </source>
</evidence>
<sequence>MARSKLPVPLPPLSEFYQVLITEPFPFLKLPKEIRLMVYEQLPITTNKHRIPMKDPAHHVTLVNPSISGIRILATCRQIKEEASYILMPHLIRMLRTPPEIRIEAKHLIGLIDFDEKFFQKNDILDRIMTAVGDRTTRQSIHRYRDQGAEAFGKMAFWVRGRGLLNEDDDDSVKAIATFVLRAYEYARTYPSAFYKYPPINIIVNVPGNYQRQTVTATVSRAMQIYHRIFFSTRRRRQVTGIAKLSWLFCRLAFLMALKSSLHRTLGVCIKLRHTRVEHGRSRPVSEATEHKIHVQIMQGVYDAGCNGRRLVYYGGVVQDGDEGVEMVR</sequence>
<accession>A0A6A7BFA8</accession>